<feature type="chain" id="PRO_5020344442" description="RxLR effector protein" evidence="1">
    <location>
        <begin position="21"/>
        <end position="132"/>
    </location>
</feature>
<reference evidence="3" key="1">
    <citation type="journal article" date="2018" name="Nat. Microbiol.">
        <title>Leveraging single-cell genomics to expand the fungal tree of life.</title>
        <authorList>
            <person name="Ahrendt S.R."/>
            <person name="Quandt C.A."/>
            <person name="Ciobanu D."/>
            <person name="Clum A."/>
            <person name="Salamov A."/>
            <person name="Andreopoulos B."/>
            <person name="Cheng J.F."/>
            <person name="Woyke T."/>
            <person name="Pelin A."/>
            <person name="Henrissat B."/>
            <person name="Reynolds N.K."/>
            <person name="Benny G.L."/>
            <person name="Smith M.E."/>
            <person name="James T.Y."/>
            <person name="Grigoriev I.V."/>
        </authorList>
    </citation>
    <scope>NUCLEOTIDE SEQUENCE [LARGE SCALE GENOMIC DNA]</scope>
    <source>
        <strain evidence="3">RSA 468</strain>
    </source>
</reference>
<accession>A0A4Q0A3T3</accession>
<keyword evidence="3" id="KW-1185">Reference proteome</keyword>
<dbReference type="EMBL" id="ML002217">
    <property type="protein sequence ID" value="RKP40241.1"/>
    <property type="molecule type" value="Genomic_DNA"/>
</dbReference>
<evidence type="ECO:0008006" key="4">
    <source>
        <dbReference type="Google" id="ProtNLM"/>
    </source>
</evidence>
<evidence type="ECO:0000313" key="3">
    <source>
        <dbReference type="Proteomes" id="UP000268162"/>
    </source>
</evidence>
<name>A0A4Q0A3T3_9FUNG</name>
<evidence type="ECO:0000256" key="1">
    <source>
        <dbReference type="SAM" id="SignalP"/>
    </source>
</evidence>
<sequence length="132" mass="14196">MKLSVVAFAAIAVVCTFVQGAALPTAQTLERRQMNGVESENVYNVQAKKILTTDSAMNARIISDLNTLKLGNQNGTALYTVTKPFSSISNFLGLKLTYGVESQVMNFSWYKTMYIDSVGSGSGDDSGCIGFC</sequence>
<dbReference type="Proteomes" id="UP000268162">
    <property type="component" value="Unassembled WGS sequence"/>
</dbReference>
<proteinExistence type="predicted"/>
<keyword evidence="1" id="KW-0732">Signal</keyword>
<protein>
    <recommendedName>
        <fullName evidence="4">RxLR effector protein</fullName>
    </recommendedName>
</protein>
<dbReference type="AlphaFoldDB" id="A0A4Q0A3T3"/>
<gene>
    <name evidence="2" type="ORF">BJ085DRAFT_32109</name>
</gene>
<organism evidence="2 3">
    <name type="scientific">Dimargaris cristalligena</name>
    <dbReference type="NCBI Taxonomy" id="215637"/>
    <lineage>
        <taxon>Eukaryota</taxon>
        <taxon>Fungi</taxon>
        <taxon>Fungi incertae sedis</taxon>
        <taxon>Zoopagomycota</taxon>
        <taxon>Kickxellomycotina</taxon>
        <taxon>Dimargaritomycetes</taxon>
        <taxon>Dimargaritales</taxon>
        <taxon>Dimargaritaceae</taxon>
        <taxon>Dimargaris</taxon>
    </lineage>
</organism>
<evidence type="ECO:0000313" key="2">
    <source>
        <dbReference type="EMBL" id="RKP40241.1"/>
    </source>
</evidence>
<feature type="signal peptide" evidence="1">
    <location>
        <begin position="1"/>
        <end position="20"/>
    </location>
</feature>